<evidence type="ECO:0000313" key="3">
    <source>
        <dbReference type="EMBL" id="BCS83644.1"/>
    </source>
</evidence>
<dbReference type="Pfam" id="PF00023">
    <property type="entry name" value="Ank"/>
    <property type="match status" value="1"/>
</dbReference>
<accession>A0ABM7NTZ3</accession>
<keyword evidence="1" id="KW-0677">Repeat</keyword>
<evidence type="ECO:0000256" key="1">
    <source>
        <dbReference type="ARBA" id="ARBA00022737"/>
    </source>
</evidence>
<dbReference type="SUPFAM" id="SSF48403">
    <property type="entry name" value="Ankyrin repeat"/>
    <property type="match status" value="1"/>
</dbReference>
<dbReference type="SMART" id="SM00248">
    <property type="entry name" value="ANK"/>
    <property type="match status" value="3"/>
</dbReference>
<dbReference type="Gene3D" id="1.25.40.20">
    <property type="entry name" value="Ankyrin repeat-containing domain"/>
    <property type="match status" value="1"/>
</dbReference>
<dbReference type="PANTHER" id="PTHR24180:SF45">
    <property type="entry name" value="POLY [ADP-RIBOSE] POLYMERASE TANKYRASE"/>
    <property type="match status" value="1"/>
</dbReference>
<proteinExistence type="predicted"/>
<dbReference type="Pfam" id="PF12796">
    <property type="entry name" value="Ank_2"/>
    <property type="match status" value="1"/>
</dbReference>
<evidence type="ECO:0000313" key="4">
    <source>
        <dbReference type="Proteomes" id="UP001321479"/>
    </source>
</evidence>
<dbReference type="InterPro" id="IPR002110">
    <property type="entry name" value="Ankyrin_rpt"/>
</dbReference>
<keyword evidence="4" id="KW-1185">Reference proteome</keyword>
<dbReference type="PROSITE" id="PS50297">
    <property type="entry name" value="ANK_REP_REGION"/>
    <property type="match status" value="3"/>
</dbReference>
<dbReference type="Proteomes" id="UP001321479">
    <property type="component" value="Segment"/>
</dbReference>
<protein>
    <submittedName>
        <fullName evidence="3">Ankyrin repeat protein</fullName>
    </submittedName>
</protein>
<dbReference type="RefSeq" id="YP_010842252.1">
    <property type="nucleotide sequence ID" value="NC_079139.1"/>
</dbReference>
<dbReference type="GeneID" id="80558849"/>
<organism evidence="3 4">
    <name type="scientific">Cotonvirus japonicus</name>
    <dbReference type="NCBI Taxonomy" id="2811091"/>
    <lineage>
        <taxon>Viruses</taxon>
        <taxon>Varidnaviria</taxon>
        <taxon>Bamfordvirae</taxon>
        <taxon>Nucleocytoviricota</taxon>
        <taxon>Megaviricetes</taxon>
        <taxon>Imitervirales</taxon>
        <taxon>Mimiviridae</taxon>
        <taxon>Megamimivirinae</taxon>
        <taxon>Cotonvirus</taxon>
        <taxon>Cotonvirus japonicum</taxon>
    </lineage>
</organism>
<reference evidence="3 4" key="1">
    <citation type="submission" date="2021-02" db="EMBL/GenBank/DDBJ databases">
        <title>Cotonvirus japonicus, which uses Golgi apparatus of host cells for its virion factory, phylogenetically links tailed tupanvirus and icosahedral mimivirus.</title>
        <authorList>
            <person name="Takahashi H."/>
            <person name="Fukaya S."/>
            <person name="Song C."/>
            <person name="Murata K."/>
            <person name="Takemura M."/>
        </authorList>
    </citation>
    <scope>NUCLEOTIDE SEQUENCE [LARGE SCALE GENOMIC DNA]</scope>
</reference>
<dbReference type="PROSITE" id="PS50088">
    <property type="entry name" value="ANK_REPEAT"/>
    <property type="match status" value="3"/>
</dbReference>
<sequence>MNYLPIYDENWICRLCSTITCKKNTKLMYYVTYNQYFDIDIIENYIKQNLHEINKINNYGWSALSIAVINDSIANNIQIIKLLIKYGANVNIISENSWSMLMYAIYYNNKDNNINIIKLLIENGANINYKNLAGHTPIILAAERGRIDIVMLLIQFGADYSGFNSLGNSIFVFIKQENLISCLKEIENVTIEKFKYQCVLKELLLLKN</sequence>
<dbReference type="PANTHER" id="PTHR24180">
    <property type="entry name" value="CYCLIN-DEPENDENT KINASE INHIBITOR 2C-RELATED"/>
    <property type="match status" value="1"/>
</dbReference>
<dbReference type="InterPro" id="IPR036770">
    <property type="entry name" value="Ankyrin_rpt-contain_sf"/>
</dbReference>
<dbReference type="InterPro" id="IPR051637">
    <property type="entry name" value="Ank_repeat_dom-contain_49"/>
</dbReference>
<evidence type="ECO:0000256" key="2">
    <source>
        <dbReference type="ARBA" id="ARBA00023043"/>
    </source>
</evidence>
<keyword evidence="2" id="KW-0040">ANK repeat</keyword>
<name>A0ABM7NTZ3_9VIRU</name>
<dbReference type="EMBL" id="AP024483">
    <property type="protein sequence ID" value="BCS83644.1"/>
    <property type="molecule type" value="Genomic_DNA"/>
</dbReference>